<comment type="caution">
    <text evidence="2">The sequence shown here is derived from an EMBL/GenBank/DDBJ whole genome shotgun (WGS) entry which is preliminary data.</text>
</comment>
<dbReference type="Gene3D" id="3.30.559.30">
    <property type="entry name" value="Nonribosomal peptide synthetase, condensation domain"/>
    <property type="match status" value="1"/>
</dbReference>
<name>A0AAE0HWX0_9PEZI</name>
<dbReference type="InterPro" id="IPR023213">
    <property type="entry name" value="CAT-like_dom_sf"/>
</dbReference>
<dbReference type="GO" id="GO:0005737">
    <property type="term" value="C:cytoplasm"/>
    <property type="evidence" value="ECO:0007669"/>
    <property type="project" value="TreeGrafter"/>
</dbReference>
<feature type="compositionally biased region" description="Low complexity" evidence="1">
    <location>
        <begin position="383"/>
        <end position="394"/>
    </location>
</feature>
<dbReference type="SUPFAM" id="SSF52777">
    <property type="entry name" value="CoA-dependent acyltransferases"/>
    <property type="match status" value="2"/>
</dbReference>
<evidence type="ECO:0000313" key="3">
    <source>
        <dbReference type="Proteomes" id="UP001283341"/>
    </source>
</evidence>
<dbReference type="EMBL" id="JAUEDM010000007">
    <property type="protein sequence ID" value="KAK3314423.1"/>
    <property type="molecule type" value="Genomic_DNA"/>
</dbReference>
<keyword evidence="3" id="KW-1185">Reference proteome</keyword>
<evidence type="ECO:0000313" key="2">
    <source>
        <dbReference type="EMBL" id="KAK3314423.1"/>
    </source>
</evidence>
<dbReference type="PANTHER" id="PTHR45527:SF1">
    <property type="entry name" value="FATTY ACID SYNTHASE"/>
    <property type="match status" value="1"/>
</dbReference>
<organism evidence="2 3">
    <name type="scientific">Apodospora peruviana</name>
    <dbReference type="NCBI Taxonomy" id="516989"/>
    <lineage>
        <taxon>Eukaryota</taxon>
        <taxon>Fungi</taxon>
        <taxon>Dikarya</taxon>
        <taxon>Ascomycota</taxon>
        <taxon>Pezizomycotina</taxon>
        <taxon>Sordariomycetes</taxon>
        <taxon>Sordariomycetidae</taxon>
        <taxon>Sordariales</taxon>
        <taxon>Lasiosphaeriaceae</taxon>
        <taxon>Apodospora</taxon>
    </lineage>
</organism>
<dbReference type="GO" id="GO:0031177">
    <property type="term" value="F:phosphopantetheine binding"/>
    <property type="evidence" value="ECO:0007669"/>
    <property type="project" value="TreeGrafter"/>
</dbReference>
<feature type="region of interest" description="Disordered" evidence="1">
    <location>
        <begin position="378"/>
        <end position="399"/>
    </location>
</feature>
<reference evidence="2" key="1">
    <citation type="journal article" date="2023" name="Mol. Phylogenet. Evol.">
        <title>Genome-scale phylogeny and comparative genomics of the fungal order Sordariales.</title>
        <authorList>
            <person name="Hensen N."/>
            <person name="Bonometti L."/>
            <person name="Westerberg I."/>
            <person name="Brannstrom I.O."/>
            <person name="Guillou S."/>
            <person name="Cros-Aarteil S."/>
            <person name="Calhoun S."/>
            <person name="Haridas S."/>
            <person name="Kuo A."/>
            <person name="Mondo S."/>
            <person name="Pangilinan J."/>
            <person name="Riley R."/>
            <person name="LaButti K."/>
            <person name="Andreopoulos B."/>
            <person name="Lipzen A."/>
            <person name="Chen C."/>
            <person name="Yan M."/>
            <person name="Daum C."/>
            <person name="Ng V."/>
            <person name="Clum A."/>
            <person name="Steindorff A."/>
            <person name="Ohm R.A."/>
            <person name="Martin F."/>
            <person name="Silar P."/>
            <person name="Natvig D.O."/>
            <person name="Lalanne C."/>
            <person name="Gautier V."/>
            <person name="Ament-Velasquez S.L."/>
            <person name="Kruys A."/>
            <person name="Hutchinson M.I."/>
            <person name="Powell A.J."/>
            <person name="Barry K."/>
            <person name="Miller A.N."/>
            <person name="Grigoriev I.V."/>
            <person name="Debuchy R."/>
            <person name="Gladieux P."/>
            <person name="Hiltunen Thoren M."/>
            <person name="Johannesson H."/>
        </authorList>
    </citation>
    <scope>NUCLEOTIDE SEQUENCE</scope>
    <source>
        <strain evidence="2">CBS 118394</strain>
    </source>
</reference>
<proteinExistence type="predicted"/>
<dbReference type="GO" id="GO:0043041">
    <property type="term" value="P:amino acid activation for nonribosomal peptide biosynthetic process"/>
    <property type="evidence" value="ECO:0007669"/>
    <property type="project" value="TreeGrafter"/>
</dbReference>
<sequence length="441" mass="47756">MLNSQIKMPGLWQSDTAHKITTPPGCHVDVARLQSAWRQVTARHEALRTVFIPTVLRDGEHLQLVLRRHIPQVPLIQLDDGADIERVIGITAPSTTHCTNRPSRSPSSSKEEEQRYTVNWRSATRCKTALACASSTGTSSEPNKAICPREPPHLVSTSTCTSGLLTATVEFWTSYLFDLIDKPCYIPRVVAAVGGASLSRDKRNDHGFLDINLGDGSTPTMAAAIAKVVRAHRVTPATLFEAAWVVCLAELTSSDEVLFGYVTANQDLYMPLSSSTASSGGVDLEDLLRPMINMLVCRMRIKNNKKQEVGHEEDITTTSTGADLVRQTHASFLKVIEFQHGFAEAAVRLERESGAPLPFNSVLNVDYIRDGSGSNDAGGGGAYYPVGSDGRSSSRGGGGSSDDFLDFETMFGSRSPEFDVILGVLLGEASVDVQLGCWLES</sequence>
<reference evidence="2" key="2">
    <citation type="submission" date="2023-06" db="EMBL/GenBank/DDBJ databases">
        <authorList>
            <consortium name="Lawrence Berkeley National Laboratory"/>
            <person name="Haridas S."/>
            <person name="Hensen N."/>
            <person name="Bonometti L."/>
            <person name="Westerberg I."/>
            <person name="Brannstrom I.O."/>
            <person name="Guillou S."/>
            <person name="Cros-Aarteil S."/>
            <person name="Calhoun S."/>
            <person name="Kuo A."/>
            <person name="Mondo S."/>
            <person name="Pangilinan J."/>
            <person name="Riley R."/>
            <person name="Labutti K."/>
            <person name="Andreopoulos B."/>
            <person name="Lipzen A."/>
            <person name="Chen C."/>
            <person name="Yanf M."/>
            <person name="Daum C."/>
            <person name="Ng V."/>
            <person name="Clum A."/>
            <person name="Steindorff A."/>
            <person name="Ohm R."/>
            <person name="Martin F."/>
            <person name="Silar P."/>
            <person name="Natvig D."/>
            <person name="Lalanne C."/>
            <person name="Gautier V."/>
            <person name="Ament-Velasquez S.L."/>
            <person name="Kruys A."/>
            <person name="Hutchinson M.I."/>
            <person name="Powell A.J."/>
            <person name="Barry K."/>
            <person name="Miller A.N."/>
            <person name="Grigoriev I.V."/>
            <person name="Debuchy R."/>
            <person name="Gladieux P."/>
            <person name="Thoren M.H."/>
            <person name="Johannesson H."/>
        </authorList>
    </citation>
    <scope>NUCLEOTIDE SEQUENCE</scope>
    <source>
        <strain evidence="2">CBS 118394</strain>
    </source>
</reference>
<accession>A0AAE0HWX0</accession>
<dbReference type="Proteomes" id="UP001283341">
    <property type="component" value="Unassembled WGS sequence"/>
</dbReference>
<dbReference type="Gene3D" id="3.30.559.10">
    <property type="entry name" value="Chloramphenicol acetyltransferase-like domain"/>
    <property type="match status" value="1"/>
</dbReference>
<dbReference type="GO" id="GO:0044550">
    <property type="term" value="P:secondary metabolite biosynthetic process"/>
    <property type="evidence" value="ECO:0007669"/>
    <property type="project" value="TreeGrafter"/>
</dbReference>
<gene>
    <name evidence="2" type="ORF">B0H66DRAFT_631169</name>
</gene>
<evidence type="ECO:0008006" key="4">
    <source>
        <dbReference type="Google" id="ProtNLM"/>
    </source>
</evidence>
<protein>
    <recommendedName>
        <fullName evidence="4">Condensation domain-containing protein</fullName>
    </recommendedName>
</protein>
<evidence type="ECO:0000256" key="1">
    <source>
        <dbReference type="SAM" id="MobiDB-lite"/>
    </source>
</evidence>
<dbReference type="AlphaFoldDB" id="A0AAE0HWX0"/>
<dbReference type="PANTHER" id="PTHR45527">
    <property type="entry name" value="NONRIBOSOMAL PEPTIDE SYNTHETASE"/>
    <property type="match status" value="1"/>
</dbReference>
<feature type="region of interest" description="Disordered" evidence="1">
    <location>
        <begin position="95"/>
        <end position="115"/>
    </location>
</feature>